<name>A0A1G2KUK3_9BACT</name>
<protein>
    <recommendedName>
        <fullName evidence="3">Nucleotidyl transferase AbiEii/AbiGii toxin family protein</fullName>
    </recommendedName>
</protein>
<evidence type="ECO:0000313" key="1">
    <source>
        <dbReference type="EMBL" id="OHA03096.1"/>
    </source>
</evidence>
<evidence type="ECO:0000313" key="2">
    <source>
        <dbReference type="Proteomes" id="UP000177177"/>
    </source>
</evidence>
<evidence type="ECO:0008006" key="3">
    <source>
        <dbReference type="Google" id="ProtNLM"/>
    </source>
</evidence>
<dbReference type="Pfam" id="PF08843">
    <property type="entry name" value="AbiEii"/>
    <property type="match status" value="2"/>
</dbReference>
<accession>A0A1G2KUK3</accession>
<dbReference type="InterPro" id="IPR014942">
    <property type="entry name" value="AbiEii"/>
</dbReference>
<dbReference type="Proteomes" id="UP000177177">
    <property type="component" value="Unassembled WGS sequence"/>
</dbReference>
<dbReference type="AlphaFoldDB" id="A0A1G2KUK3"/>
<sequence length="205" mass="22939">MHPEALTEKGKEIFQKLPAFPEYYLAGGTALALHLGHRQSIDFDLFSSDPIPRDLLAIAERIFNPAAIVPSVNNADELTIFADDVKVTFLRYPFPLLADLTMYEGMRMLSVAELAATKAYTIGRRGTFKDYVDLHAILSGGHASLGAIIDLAKRKYSAEFNARLFLEQLIYLDDIEDAGIIFLNDPVGKADIRSFFESRVRDLRL</sequence>
<gene>
    <name evidence="1" type="ORF">A3C92_02030</name>
</gene>
<proteinExistence type="predicted"/>
<comment type="caution">
    <text evidence="1">The sequence shown here is derived from an EMBL/GenBank/DDBJ whole genome shotgun (WGS) entry which is preliminary data.</text>
</comment>
<organism evidence="1 2">
    <name type="scientific">Candidatus Sungbacteria bacterium RIFCSPHIGHO2_02_FULL_53_17</name>
    <dbReference type="NCBI Taxonomy" id="1802275"/>
    <lineage>
        <taxon>Bacteria</taxon>
        <taxon>Candidatus Sungiibacteriota</taxon>
    </lineage>
</organism>
<reference evidence="1 2" key="1">
    <citation type="journal article" date="2016" name="Nat. Commun.">
        <title>Thousands of microbial genomes shed light on interconnected biogeochemical processes in an aquifer system.</title>
        <authorList>
            <person name="Anantharaman K."/>
            <person name="Brown C.T."/>
            <person name="Hug L.A."/>
            <person name="Sharon I."/>
            <person name="Castelle C.J."/>
            <person name="Probst A.J."/>
            <person name="Thomas B.C."/>
            <person name="Singh A."/>
            <person name="Wilkins M.J."/>
            <person name="Karaoz U."/>
            <person name="Brodie E.L."/>
            <person name="Williams K.H."/>
            <person name="Hubbard S.S."/>
            <person name="Banfield J.F."/>
        </authorList>
    </citation>
    <scope>NUCLEOTIDE SEQUENCE [LARGE SCALE GENOMIC DNA]</scope>
</reference>
<dbReference type="EMBL" id="MHQN01000024">
    <property type="protein sequence ID" value="OHA03096.1"/>
    <property type="molecule type" value="Genomic_DNA"/>
</dbReference>